<proteinExistence type="predicted"/>
<name>A0ABN1EEE5_9GAMM</name>
<feature type="signal peptide" evidence="1">
    <location>
        <begin position="1"/>
        <end position="36"/>
    </location>
</feature>
<dbReference type="EMBL" id="BAAAEO010000007">
    <property type="protein sequence ID" value="GAA0564933.1"/>
    <property type="molecule type" value="Genomic_DNA"/>
</dbReference>
<reference evidence="2 3" key="1">
    <citation type="journal article" date="2019" name="Int. J. Syst. Evol. Microbiol.">
        <title>The Global Catalogue of Microorganisms (GCM) 10K type strain sequencing project: providing services to taxonomists for standard genome sequencing and annotation.</title>
        <authorList>
            <consortium name="The Broad Institute Genomics Platform"/>
            <consortium name="The Broad Institute Genome Sequencing Center for Infectious Disease"/>
            <person name="Wu L."/>
            <person name="Ma J."/>
        </authorList>
    </citation>
    <scope>NUCLEOTIDE SEQUENCE [LARGE SCALE GENOMIC DNA]</scope>
    <source>
        <strain evidence="2 3">JCM 14331</strain>
    </source>
</reference>
<gene>
    <name evidence="2" type="ORF">GCM10009098_36330</name>
</gene>
<dbReference type="RefSeq" id="WP_226768230.1">
    <property type="nucleotide sequence ID" value="NZ_BAAAEO010000007.1"/>
</dbReference>
<evidence type="ECO:0000313" key="3">
    <source>
        <dbReference type="Proteomes" id="UP001501169"/>
    </source>
</evidence>
<dbReference type="PANTHER" id="PTHR43737:SF1">
    <property type="entry name" value="DUF1501 DOMAIN-CONTAINING PROTEIN"/>
    <property type="match status" value="1"/>
</dbReference>
<comment type="caution">
    <text evidence="2">The sequence shown here is derived from an EMBL/GenBank/DDBJ whole genome shotgun (WGS) entry which is preliminary data.</text>
</comment>
<dbReference type="PANTHER" id="PTHR43737">
    <property type="entry name" value="BLL7424 PROTEIN"/>
    <property type="match status" value="1"/>
</dbReference>
<dbReference type="PROSITE" id="PS51318">
    <property type="entry name" value="TAT"/>
    <property type="match status" value="1"/>
</dbReference>
<feature type="chain" id="PRO_5045711529" evidence="1">
    <location>
        <begin position="37"/>
        <end position="449"/>
    </location>
</feature>
<evidence type="ECO:0000256" key="1">
    <source>
        <dbReference type="SAM" id="SignalP"/>
    </source>
</evidence>
<accession>A0ABN1EEE5</accession>
<keyword evidence="1" id="KW-0732">Signal</keyword>
<evidence type="ECO:0000313" key="2">
    <source>
        <dbReference type="EMBL" id="GAA0564933.1"/>
    </source>
</evidence>
<dbReference type="Pfam" id="PF07394">
    <property type="entry name" value="DUF1501"/>
    <property type="match status" value="1"/>
</dbReference>
<sequence>MTLKTRRQFLSLCLRGCLGAASLSALQMRFMQSVLAAEQQPFADYKALVCVFLVGGNDSLNMLIPMGGDSLQFYQQARQDLAVADALPLRPLREVEDGIGLHPSMSALLPLFEQRKLAVVSAVGSLVQPTTKAEYLSGSIIKPQHLFSHNDQQDTWMRGREPQIISRGWGAQMLELLYQQPDFASCISLAGSNLWQSGELISPFGLTHGGVPELQATRRSDVRSNVLRQATQALLTGQTHPLGSHYAQLNNNAIERSAIMRQALKLAPDFSDVFPSGNTLAAQLRKVAQIISARDSLNVGRQVFFVRMGGFDTHGDQQRLHPILLGRVAEAMAAFQQAMDDSGNSNNVTSFTMSDFGRTLSTNGDGTDHGWAGHQLVMGGAVKGGDIFGAVPQQKLGGERDVGAGRIIPEFANEQYFATLAQWFGLSAAQCLQLFPNLKNFNQANLQFV</sequence>
<protein>
    <submittedName>
        <fullName evidence="2">DUF1501 domain-containing protein</fullName>
    </submittedName>
</protein>
<organism evidence="2 3">
    <name type="scientific">Rheinheimera aquimaris</name>
    <dbReference type="NCBI Taxonomy" id="412437"/>
    <lineage>
        <taxon>Bacteria</taxon>
        <taxon>Pseudomonadati</taxon>
        <taxon>Pseudomonadota</taxon>
        <taxon>Gammaproteobacteria</taxon>
        <taxon>Chromatiales</taxon>
        <taxon>Chromatiaceae</taxon>
        <taxon>Rheinheimera</taxon>
    </lineage>
</organism>
<dbReference type="InterPro" id="IPR010869">
    <property type="entry name" value="DUF1501"/>
</dbReference>
<keyword evidence="3" id="KW-1185">Reference proteome</keyword>
<dbReference type="Proteomes" id="UP001501169">
    <property type="component" value="Unassembled WGS sequence"/>
</dbReference>
<dbReference type="InterPro" id="IPR006311">
    <property type="entry name" value="TAT_signal"/>
</dbReference>